<sequence>MIGGVRDRTTEALLRFGERCKLILKAAISIAESNDKKELGDFDYKTLVEKLQEVGLDKDPKMILRALERDYGIIETTYKSANQHWWRFINIEEVKEAIGDEIEDPEIQLIKIQANSLNLAELERKLRFMLNKPVLSEVDRALFKKIAFDELNYVMEVYRKASMYEETYDIAEKIKTILALATKVSMKIGKNYVQNRVNDLVDPQKEPQAYLK</sequence>
<dbReference type="OrthoDB" id="33752at2157"/>
<evidence type="ECO:0000313" key="1">
    <source>
        <dbReference type="EMBL" id="MUM65460.1"/>
    </source>
</evidence>
<protein>
    <submittedName>
        <fullName evidence="1">Uncharacterized protein</fullName>
    </submittedName>
</protein>
<dbReference type="Proteomes" id="UP000440125">
    <property type="component" value="Unassembled WGS sequence"/>
</dbReference>
<name>A0A6A9QJI7_ACIIN</name>
<dbReference type="AlphaFoldDB" id="A0A6A9QJI7"/>
<gene>
    <name evidence="1" type="ORF">D1867_09445</name>
</gene>
<dbReference type="EMBL" id="WFIY01000004">
    <property type="protein sequence ID" value="MUM65460.1"/>
    <property type="molecule type" value="Genomic_DNA"/>
</dbReference>
<keyword evidence="2" id="KW-1185">Reference proteome</keyword>
<comment type="caution">
    <text evidence="1">The sequence shown here is derived from an EMBL/GenBank/DDBJ whole genome shotgun (WGS) entry which is preliminary data.</text>
</comment>
<dbReference type="RefSeq" id="WP_155863909.1">
    <property type="nucleotide sequence ID" value="NZ_WFIY01000004.1"/>
</dbReference>
<organism evidence="1 2">
    <name type="scientific">Acidianus infernus</name>
    <dbReference type="NCBI Taxonomy" id="12915"/>
    <lineage>
        <taxon>Archaea</taxon>
        <taxon>Thermoproteota</taxon>
        <taxon>Thermoprotei</taxon>
        <taxon>Sulfolobales</taxon>
        <taxon>Sulfolobaceae</taxon>
        <taxon>Acidianus</taxon>
    </lineage>
</organism>
<proteinExistence type="predicted"/>
<reference evidence="1 2" key="1">
    <citation type="submission" date="2019-10" db="EMBL/GenBank/DDBJ databases">
        <title>Genome Sequences from Six Type Strain Members of the Archaeal Family Sulfolobaceae: Acidianus ambivalens, Acidianus infernus, Metallosphaera prunae, Stygiolobus azoricus, Sulfolobus metallicus, and Sulfurisphaera ohwakuensis.</title>
        <authorList>
            <person name="Counts J.A."/>
            <person name="Kelly R.M."/>
        </authorList>
    </citation>
    <scope>NUCLEOTIDE SEQUENCE [LARGE SCALE GENOMIC DNA]</scope>
    <source>
        <strain evidence="1 2">DSM 3191</strain>
    </source>
</reference>
<accession>A0A6A9QJI7</accession>
<evidence type="ECO:0000313" key="2">
    <source>
        <dbReference type="Proteomes" id="UP000440125"/>
    </source>
</evidence>